<evidence type="ECO:0000313" key="2">
    <source>
        <dbReference type="Proteomes" id="UP000240916"/>
    </source>
</evidence>
<evidence type="ECO:0000313" key="1">
    <source>
        <dbReference type="EMBL" id="ATS92895.1"/>
    </source>
</evidence>
<sequence length="78" mass="8936">MNIEELKAEVEHARRIAAISIGQPDRAENVRYREEMEAKLREALHEWAEETLTGNETENHLARANAAEVLGENKKTPR</sequence>
<gene>
    <name evidence="1" type="ORF">SEA_SUPERPHIKIMAN_52</name>
</gene>
<name>A0A2D2W3X6_9CAUD</name>
<dbReference type="InterPro" id="IPR055884">
    <property type="entry name" value="DUF7461"/>
</dbReference>
<accession>A0A2D2W3X6</accession>
<organism evidence="1 2">
    <name type="scientific">Mycobacterium phage Superphikiman</name>
    <dbReference type="NCBI Taxonomy" id="2041551"/>
    <lineage>
        <taxon>Viruses</taxon>
        <taxon>Duplodnaviria</taxon>
        <taxon>Heunggongvirae</taxon>
        <taxon>Uroviricota</taxon>
        <taxon>Caudoviricetes</taxon>
        <taxon>Omegavirus</taxon>
        <taxon>Omegavirus courthouse</taxon>
    </lineage>
</organism>
<dbReference type="Pfam" id="PF24260">
    <property type="entry name" value="DUF7461"/>
    <property type="match status" value="1"/>
</dbReference>
<dbReference type="EMBL" id="MF919534">
    <property type="protein sequence ID" value="ATS92895.1"/>
    <property type="molecule type" value="Genomic_DNA"/>
</dbReference>
<protein>
    <submittedName>
        <fullName evidence="1">Uncharacterized protein</fullName>
    </submittedName>
</protein>
<dbReference type="Proteomes" id="UP000240916">
    <property type="component" value="Segment"/>
</dbReference>
<reference evidence="1 2" key="1">
    <citation type="submission" date="2017-09" db="EMBL/GenBank/DDBJ databases">
        <authorList>
            <person name="Pradhan P."/>
            <person name="Aluri L.S."/>
            <person name="Anandarajan D."/>
            <person name="Beiriger J.C."/>
            <person name="Bethamcharla R."/>
            <person name="Betini N."/>
            <person name="Bhatt S.D."/>
            <person name="Chengalvala S."/>
            <person name="Cox N.E."/>
            <person name="Delvadia B.P."/>
            <person name="Desai A.S."/>
            <person name="Devaney A.M."/>
            <person name="Doyle B.K."/>
            <person name="Edgerton A.O."/>
            <person name="Erlich M.C."/>
            <person name="Fitzpatrick K.C."/>
            <person name="Gajjar E.A."/>
            <person name="Ganguly A."/>
            <person name="Gill R.S."/>
            <person name="Goldman M.G."/>
            <person name="Good P.M."/>
            <person name="Gupta N."/>
            <person name="Haddad L.M."/>
            <person name="Han E.J."/>
            <person name="Jain S."/>
            <person name="Jiang A."/>
            <person name="Jurgielewicz A.D."/>
            <person name="Kainth D.K."/>
            <person name="Karam J.M."/>
            <person name="Kodavatiganti M."/>
            <person name="Kriete S.J."/>
            <person name="MacDonald C.E."/>
            <person name="Maret J.P."/>
            <person name="Mathew A.E."/>
            <person name="Nako S."/>
            <person name="Natrajan M."/>
            <person name="Nishu N.M."/>
            <person name="Parikh A."/>
            <person name="Patel N."/>
            <person name="Patel P.D."/>
            <person name="Patel S."/>
            <person name="Patra K."/>
            <person name="Pumpuckdee D."/>
            <person name="Rai K."/>
            <person name="Ramanathan A."/>
            <person name="Sarkar A."/>
            <person name="Schaffer B.L."/>
            <person name="Shah P."/>
            <person name="Tata R.K."/>
            <person name="Tawfik A.H."/>
            <person name="Thuremella B.T."/>
            <person name="Toma J."/>
            <person name="Tran T.L."/>
            <person name="Veera S."/>
            <person name="Vemulapalli V.K."/>
            <person name="Vidas T.V."/>
            <person name="Vieira K.S."/>
            <person name="Vijayakumar G."/>
            <person name="Walor T.A."/>
            <person name="White C.R."/>
            <person name="Wong B.M."/>
            <person name="Zhao Sl."/>
            <person name="McDonald M.T."/>
            <person name="Dalia R."/>
            <person name="Little J.L."/>
            <person name="Gurney S.M.R."/>
            <person name="Bollivar D.W."/>
            <person name="Garlena R.A."/>
            <person name="Russell D.A."/>
            <person name="Pope W.H."/>
            <person name="Jacobs-Sera D."/>
            <person name="Hendrix R.W."/>
            <person name="Hatfull G.F."/>
        </authorList>
    </citation>
    <scope>NUCLEOTIDE SEQUENCE [LARGE SCALE GENOMIC DNA]</scope>
</reference>
<proteinExistence type="predicted"/>